<evidence type="ECO:0000313" key="4">
    <source>
        <dbReference type="Proteomes" id="UP000639859"/>
    </source>
</evidence>
<keyword evidence="1" id="KW-0328">Glycosyltransferase</keyword>
<dbReference type="CDD" id="cd03789">
    <property type="entry name" value="GT9_LPS_heptosyltransferase"/>
    <property type="match status" value="1"/>
</dbReference>
<accession>A0ABS0SYV5</accession>
<dbReference type="Gene3D" id="3.40.50.2000">
    <property type="entry name" value="Glycogen Phosphorylase B"/>
    <property type="match status" value="2"/>
</dbReference>
<organism evidence="3 4">
    <name type="scientific">Caulobacter hibisci</name>
    <dbReference type="NCBI Taxonomy" id="2035993"/>
    <lineage>
        <taxon>Bacteria</taxon>
        <taxon>Pseudomonadati</taxon>
        <taxon>Pseudomonadota</taxon>
        <taxon>Alphaproteobacteria</taxon>
        <taxon>Caulobacterales</taxon>
        <taxon>Caulobacteraceae</taxon>
        <taxon>Caulobacter</taxon>
    </lineage>
</organism>
<protein>
    <submittedName>
        <fullName evidence="3">Glycosyltransferase family 9 protein</fullName>
    </submittedName>
</protein>
<reference evidence="3 4" key="1">
    <citation type="submission" date="2020-11" db="EMBL/GenBank/DDBJ databases">
        <title>genome sequence of strain KACC 18849.</title>
        <authorList>
            <person name="Gao J."/>
            <person name="Zhang X."/>
        </authorList>
    </citation>
    <scope>NUCLEOTIDE SEQUENCE [LARGE SCALE GENOMIC DNA]</scope>
    <source>
        <strain evidence="3 4">KACC 18849</strain>
    </source>
</reference>
<sequence length="335" mass="35934">MNLDPAASAQAGRGLVMVYMPDRGVGDLTWHLPTLRAIAAQTPEKTVLLAARPSSRARDLLGAETCVTAIDYVEYRSGTWKNLQEIADFYRLCRTRRPRAVWILEKIDRPAIGAALAGVKERRGFGLGHGQQRWLTHGPYLPKAMRPAHRIDKLAAFETAHGLTVASREPAMTPTTASLEAVEARFGALPKPWIVYGVGASEARRMWPLASFAALSAGLSDLGGTRFWLGGFEDKARVDAQLANGSPAGVTEVNVCDLKFDVGSALMARADLFVGNDSGPMNLSASVGTPTLGLFGPGPVLDYSRFLHAVATDDLSRLEAATVADSARRLLAQAV</sequence>
<comment type="caution">
    <text evidence="3">The sequence shown here is derived from an EMBL/GenBank/DDBJ whole genome shotgun (WGS) entry which is preliminary data.</text>
</comment>
<gene>
    <name evidence="3" type="ORF">I4Q42_13190</name>
</gene>
<keyword evidence="4" id="KW-1185">Reference proteome</keyword>
<proteinExistence type="predicted"/>
<dbReference type="EMBL" id="JADWOX010000008">
    <property type="protein sequence ID" value="MBI1684621.1"/>
    <property type="molecule type" value="Genomic_DNA"/>
</dbReference>
<dbReference type="PANTHER" id="PTHR30160">
    <property type="entry name" value="TETRAACYLDISACCHARIDE 4'-KINASE-RELATED"/>
    <property type="match status" value="1"/>
</dbReference>
<evidence type="ECO:0000313" key="3">
    <source>
        <dbReference type="EMBL" id="MBI1684621.1"/>
    </source>
</evidence>
<dbReference type="Proteomes" id="UP000639859">
    <property type="component" value="Unassembled WGS sequence"/>
</dbReference>
<evidence type="ECO:0000256" key="1">
    <source>
        <dbReference type="ARBA" id="ARBA00022676"/>
    </source>
</evidence>
<dbReference type="SUPFAM" id="SSF53756">
    <property type="entry name" value="UDP-Glycosyltransferase/glycogen phosphorylase"/>
    <property type="match status" value="1"/>
</dbReference>
<dbReference type="RefSeq" id="WP_198576535.1">
    <property type="nucleotide sequence ID" value="NZ_JADWOX010000008.1"/>
</dbReference>
<dbReference type="Pfam" id="PF01075">
    <property type="entry name" value="Glyco_transf_9"/>
    <property type="match status" value="1"/>
</dbReference>
<evidence type="ECO:0000256" key="2">
    <source>
        <dbReference type="ARBA" id="ARBA00022679"/>
    </source>
</evidence>
<keyword evidence="2" id="KW-0808">Transferase</keyword>
<dbReference type="InterPro" id="IPR002201">
    <property type="entry name" value="Glyco_trans_9"/>
</dbReference>
<dbReference type="InterPro" id="IPR051199">
    <property type="entry name" value="LPS_LOS_Heptosyltrfase"/>
</dbReference>
<name>A0ABS0SYV5_9CAUL</name>